<dbReference type="PANTHER" id="PTHR23422:SF9">
    <property type="entry name" value="ZN-DEPENDENT HYDROLASE"/>
    <property type="match status" value="1"/>
</dbReference>
<evidence type="ECO:0000313" key="3">
    <source>
        <dbReference type="EMBL" id="ASM54999.1"/>
    </source>
</evidence>
<dbReference type="EMBL" id="CP011036">
    <property type="protein sequence ID" value="ASM54999.1"/>
    <property type="molecule type" value="Genomic_DNA"/>
</dbReference>
<gene>
    <name evidence="3" type="ORF">PNIG_a3051</name>
</gene>
<sequence>MNLNKISQAIMLSGIVFLSACSEQAPSSSNKTAVKTEQVKPVGPTLINTDKQRLDIYTDFSLQTDLSHLSDNQKAMVAKLIDASIIMDDLFWQQAFGENKESFLAKLADDKVRKFADINYGPWDRLNGDKVFLSSYKEKATGAQFYPADITKEELNKADLADKNGLYSIIKRDEQGNLYSVPYSKEYATELLEAANLLREASKLADDKEFANYLNLRADALLNDDFQASDFAWMDMKNNPVDVVIGPIETYEDQLFGYRAAYESYVLIKDLAWSERLAKFAAFLPELQKGLPVDDKYKQEVPGSDADLNAYDVVYYAGHSNAGSKTIAINLPNDEQVQLEKGTRRLQLKNAMRAKFDKILVPIAEQLIVPEQRKHITFDAFFANTMFHEVAHGLGIKNTLTGKGTVRQSLQEHASALEEGKADILGLYMIEQLLKKGEITEGTLEDYYTTFMAGIFRSVRFGASSAHGKANMIRFNFFAQEGAFSKNEAGLYRVNMEKMSHAMAKLSRLILTIQGDGDYQKVDQLIATHGNIKAELAEDLEKLSQANIPVDVTFKQGKAVLGLK</sequence>
<dbReference type="PANTHER" id="PTHR23422">
    <property type="entry name" value="DIPEPTIDYL PEPTIDASE III-RELATED"/>
    <property type="match status" value="1"/>
</dbReference>
<protein>
    <recommendedName>
        <fullName evidence="5">Peptidase family M49</fullName>
    </recommendedName>
</protein>
<dbReference type="AlphaFoldDB" id="A0AAC9UKV0"/>
<dbReference type="KEGG" id="png:PNIG_a3051"/>
<dbReference type="Proteomes" id="UP000198329">
    <property type="component" value="Chromosome I"/>
</dbReference>
<evidence type="ECO:0008006" key="5">
    <source>
        <dbReference type="Google" id="ProtNLM"/>
    </source>
</evidence>
<reference evidence="3 4" key="1">
    <citation type="submission" date="2015-03" db="EMBL/GenBank/DDBJ databases">
        <authorList>
            <person name="Xie B.-B."/>
            <person name="Rong J.-C."/>
            <person name="Qin Q.-L."/>
            <person name="Zhang Y.-Z."/>
        </authorList>
    </citation>
    <scope>NUCLEOTIDE SEQUENCE [LARGE SCALE GENOMIC DNA]</scope>
    <source>
        <strain evidence="3 4">KMM 661</strain>
    </source>
</reference>
<keyword evidence="1" id="KW-0479">Metal-binding</keyword>
<accession>A0AAC9UKV0</accession>
<evidence type="ECO:0000256" key="1">
    <source>
        <dbReference type="ARBA" id="ARBA00022723"/>
    </source>
</evidence>
<dbReference type="PROSITE" id="PS51257">
    <property type="entry name" value="PROKAR_LIPOPROTEIN"/>
    <property type="match status" value="1"/>
</dbReference>
<dbReference type="Gene3D" id="3.30.540.30">
    <property type="match status" value="1"/>
</dbReference>
<dbReference type="Pfam" id="PF03571">
    <property type="entry name" value="Peptidase_M49"/>
    <property type="match status" value="1"/>
</dbReference>
<dbReference type="GO" id="GO:0005737">
    <property type="term" value="C:cytoplasm"/>
    <property type="evidence" value="ECO:0007669"/>
    <property type="project" value="TreeGrafter"/>
</dbReference>
<evidence type="ECO:0000256" key="2">
    <source>
        <dbReference type="ARBA" id="ARBA00022801"/>
    </source>
</evidence>
<dbReference type="GO" id="GO:0008239">
    <property type="term" value="F:dipeptidyl-peptidase activity"/>
    <property type="evidence" value="ECO:0007669"/>
    <property type="project" value="TreeGrafter"/>
</dbReference>
<dbReference type="GeneID" id="300942639"/>
<organism evidence="3 4">
    <name type="scientific">Pseudoalteromonas nigrifaciens</name>
    <dbReference type="NCBI Taxonomy" id="28109"/>
    <lineage>
        <taxon>Bacteria</taxon>
        <taxon>Pseudomonadati</taxon>
        <taxon>Pseudomonadota</taxon>
        <taxon>Gammaproteobacteria</taxon>
        <taxon>Alteromonadales</taxon>
        <taxon>Pseudoalteromonadaceae</taxon>
        <taxon>Pseudoalteromonas</taxon>
    </lineage>
</organism>
<evidence type="ECO:0000313" key="4">
    <source>
        <dbReference type="Proteomes" id="UP000198329"/>
    </source>
</evidence>
<name>A0AAC9UKV0_9GAMM</name>
<keyword evidence="4" id="KW-1185">Reference proteome</keyword>
<keyword evidence="2" id="KW-0378">Hydrolase</keyword>
<dbReference type="InterPro" id="IPR039461">
    <property type="entry name" value="Peptidase_M49"/>
</dbReference>
<proteinExistence type="predicted"/>
<dbReference type="RefSeq" id="WP_011329033.1">
    <property type="nucleotide sequence ID" value="NZ_BJXZ01000013.1"/>
</dbReference>
<dbReference type="GO" id="GO:0046872">
    <property type="term" value="F:metal ion binding"/>
    <property type="evidence" value="ECO:0007669"/>
    <property type="project" value="UniProtKB-KW"/>
</dbReference>